<comment type="caution">
    <text evidence="1">The sequence shown here is derived from an EMBL/GenBank/DDBJ whole genome shotgun (WGS) entry which is preliminary data.</text>
</comment>
<sequence length="421" mass="48665">MHHKIKEIVDYTAEKFKLDNYYLKRHHIYQEKNGLNEESFVLNMEWFPSKVKHTDDDHNPAGTASIDVDIHTKLVRSIIFVQGVSYAHSNFPSASEKENIIEWVEEETGLEFGRQFRLIGDEERKLSFRAAVDNVAVYPAGSIDVKFNQEGQLVLFSIHGNFPNESQLNWEPFSLTPETTDPIAEEQFKLLEIPLEDEEKWKAVYGAPAVFVTNDGKRFISFEEVENQGSYVKKDVMLEWESQIHEEFTKESIDISLEVTIEQALANETNTDNQPLTKAEEDKAITETKQFMQREYPNDSEKWKLTQLHREHGYIFAELKPAAPDQRVIERKIKVVIDEENYTAINYFDNSVILDMFGHFESADEPAISKDTAFEKLRGHIDVTPVYVYDKEQESYILCGKIDCEYGVDAVTAEVILLDEL</sequence>
<dbReference type="AlphaFoldDB" id="A0A2A2IK58"/>
<dbReference type="EMBL" id="NPOA01000001">
    <property type="protein sequence ID" value="PAV31503.1"/>
    <property type="molecule type" value="Genomic_DNA"/>
</dbReference>
<reference evidence="1 2" key="1">
    <citation type="submission" date="2017-08" db="EMBL/GenBank/DDBJ databases">
        <title>Virgibacillus indicus sp. nov. and Virgibacillus profoundi sp. nov, two moderately halophilic bacteria isolated from marine sediment by using the Microfluidic Streak Plate.</title>
        <authorList>
            <person name="Xu B."/>
            <person name="Hu B."/>
            <person name="Wang J."/>
            <person name="Zhu Y."/>
            <person name="Huang L."/>
            <person name="Du W."/>
            <person name="Huang Y."/>
        </authorList>
    </citation>
    <scope>NUCLEOTIDE SEQUENCE [LARGE SCALE GENOMIC DNA]</scope>
    <source>
        <strain evidence="1 2">IO3-P3-H5</strain>
    </source>
</reference>
<evidence type="ECO:0008006" key="3">
    <source>
        <dbReference type="Google" id="ProtNLM"/>
    </source>
</evidence>
<organism evidence="1 2">
    <name type="scientific">Virgibacillus profundi</name>
    <dbReference type="NCBI Taxonomy" id="2024555"/>
    <lineage>
        <taxon>Bacteria</taxon>
        <taxon>Bacillati</taxon>
        <taxon>Bacillota</taxon>
        <taxon>Bacilli</taxon>
        <taxon>Bacillales</taxon>
        <taxon>Bacillaceae</taxon>
        <taxon>Virgibacillus</taxon>
    </lineage>
</organism>
<name>A0A2A2IK58_9BACI</name>
<keyword evidence="2" id="KW-1185">Reference proteome</keyword>
<evidence type="ECO:0000313" key="2">
    <source>
        <dbReference type="Proteomes" id="UP000218887"/>
    </source>
</evidence>
<proteinExistence type="predicted"/>
<accession>A0A2A2IK58</accession>
<protein>
    <recommendedName>
        <fullName evidence="3">DUF4901 domain-containing protein</fullName>
    </recommendedName>
</protein>
<dbReference type="OrthoDB" id="2431483at2"/>
<dbReference type="RefSeq" id="WP_095653872.1">
    <property type="nucleotide sequence ID" value="NZ_NPOA01000001.1"/>
</dbReference>
<gene>
    <name evidence="1" type="ORF">CIL05_02275</name>
</gene>
<evidence type="ECO:0000313" key="1">
    <source>
        <dbReference type="EMBL" id="PAV31503.1"/>
    </source>
</evidence>
<dbReference type="Proteomes" id="UP000218887">
    <property type="component" value="Unassembled WGS sequence"/>
</dbReference>